<keyword evidence="3" id="KW-1185">Reference proteome</keyword>
<protein>
    <submittedName>
        <fullName evidence="2">Uncharacterized protein</fullName>
    </submittedName>
</protein>
<name>A0A3M7QGA6_BRAPC</name>
<comment type="caution">
    <text evidence="2">The sequence shown here is derived from an EMBL/GenBank/DDBJ whole genome shotgun (WGS) entry which is preliminary data.</text>
</comment>
<accession>A0A3M7QGA6</accession>
<evidence type="ECO:0000313" key="3">
    <source>
        <dbReference type="Proteomes" id="UP000276133"/>
    </source>
</evidence>
<dbReference type="Proteomes" id="UP000276133">
    <property type="component" value="Unassembled WGS sequence"/>
</dbReference>
<keyword evidence="1" id="KW-0472">Membrane</keyword>
<dbReference type="AlphaFoldDB" id="A0A3M7QGA6"/>
<evidence type="ECO:0000256" key="1">
    <source>
        <dbReference type="SAM" id="Phobius"/>
    </source>
</evidence>
<sequence>MHPFICLNLLYTYAYRSNKVLLMFSLSKLIIIIMVTILEEENISVYRSNSLEHKFCSICQL</sequence>
<evidence type="ECO:0000313" key="2">
    <source>
        <dbReference type="EMBL" id="RNA10467.1"/>
    </source>
</evidence>
<feature type="transmembrane region" description="Helical" evidence="1">
    <location>
        <begin position="20"/>
        <end position="38"/>
    </location>
</feature>
<gene>
    <name evidence="2" type="ORF">BpHYR1_023136</name>
</gene>
<organism evidence="2 3">
    <name type="scientific">Brachionus plicatilis</name>
    <name type="common">Marine rotifer</name>
    <name type="synonym">Brachionus muelleri</name>
    <dbReference type="NCBI Taxonomy" id="10195"/>
    <lineage>
        <taxon>Eukaryota</taxon>
        <taxon>Metazoa</taxon>
        <taxon>Spiralia</taxon>
        <taxon>Gnathifera</taxon>
        <taxon>Rotifera</taxon>
        <taxon>Eurotatoria</taxon>
        <taxon>Monogononta</taxon>
        <taxon>Pseudotrocha</taxon>
        <taxon>Ploima</taxon>
        <taxon>Brachionidae</taxon>
        <taxon>Brachionus</taxon>
    </lineage>
</organism>
<keyword evidence="1" id="KW-1133">Transmembrane helix</keyword>
<keyword evidence="1" id="KW-0812">Transmembrane</keyword>
<proteinExistence type="predicted"/>
<reference evidence="2 3" key="1">
    <citation type="journal article" date="2018" name="Sci. Rep.">
        <title>Genomic signatures of local adaptation to the degree of environmental predictability in rotifers.</title>
        <authorList>
            <person name="Franch-Gras L."/>
            <person name="Hahn C."/>
            <person name="Garcia-Roger E.M."/>
            <person name="Carmona M.J."/>
            <person name="Serra M."/>
            <person name="Gomez A."/>
        </authorList>
    </citation>
    <scope>NUCLEOTIDE SEQUENCE [LARGE SCALE GENOMIC DNA]</scope>
    <source>
        <strain evidence="2">HYR1</strain>
    </source>
</reference>
<dbReference type="EMBL" id="REGN01006194">
    <property type="protein sequence ID" value="RNA10467.1"/>
    <property type="molecule type" value="Genomic_DNA"/>
</dbReference>